<feature type="domain" description="AP complex mu/sigma subunit" evidence="8">
    <location>
        <begin position="1"/>
        <end position="158"/>
    </location>
</feature>
<keyword evidence="5 7" id="KW-0472">Membrane</keyword>
<feature type="region of interest" description="Disordered" evidence="6">
    <location>
        <begin position="276"/>
        <end position="317"/>
    </location>
</feature>
<proteinExistence type="inferred from homology"/>
<evidence type="ECO:0000256" key="2">
    <source>
        <dbReference type="ARBA" id="ARBA00006972"/>
    </source>
</evidence>
<keyword evidence="7" id="KW-1133">Transmembrane helix</keyword>
<feature type="transmembrane region" description="Helical" evidence="7">
    <location>
        <begin position="375"/>
        <end position="399"/>
    </location>
</feature>
<dbReference type="Proteomes" id="UP001280581">
    <property type="component" value="Unassembled WGS sequence"/>
</dbReference>
<reference evidence="9 10" key="1">
    <citation type="submission" date="2021-02" db="EMBL/GenBank/DDBJ databases">
        <title>Genome assembly of Pseudopithomyces chartarum.</title>
        <authorList>
            <person name="Jauregui R."/>
            <person name="Singh J."/>
            <person name="Voisey C."/>
        </authorList>
    </citation>
    <scope>NUCLEOTIDE SEQUENCE [LARGE SCALE GENOMIC DNA]</scope>
    <source>
        <strain evidence="9 10">AGR01</strain>
    </source>
</reference>
<organism evidence="9 10">
    <name type="scientific">Pseudopithomyces chartarum</name>
    <dbReference type="NCBI Taxonomy" id="1892770"/>
    <lineage>
        <taxon>Eukaryota</taxon>
        <taxon>Fungi</taxon>
        <taxon>Dikarya</taxon>
        <taxon>Ascomycota</taxon>
        <taxon>Pezizomycotina</taxon>
        <taxon>Dothideomycetes</taxon>
        <taxon>Pleosporomycetidae</taxon>
        <taxon>Pleosporales</taxon>
        <taxon>Massarineae</taxon>
        <taxon>Didymosphaeriaceae</taxon>
        <taxon>Pseudopithomyces</taxon>
    </lineage>
</organism>
<dbReference type="InterPro" id="IPR022775">
    <property type="entry name" value="AP_mu_sigma_su"/>
</dbReference>
<evidence type="ECO:0000256" key="4">
    <source>
        <dbReference type="ARBA" id="ARBA00022927"/>
    </source>
</evidence>
<comment type="similarity">
    <text evidence="2">Belongs to the adaptor complexes small subunit family.</text>
</comment>
<name>A0AAN6M656_9PLEO</name>
<keyword evidence="4" id="KW-0653">Protein transport</keyword>
<feature type="compositionally biased region" description="Low complexity" evidence="6">
    <location>
        <begin position="300"/>
        <end position="317"/>
    </location>
</feature>
<dbReference type="GO" id="GO:0015031">
    <property type="term" value="P:protein transport"/>
    <property type="evidence" value="ECO:0007669"/>
    <property type="project" value="UniProtKB-KW"/>
</dbReference>
<feature type="region of interest" description="Disordered" evidence="6">
    <location>
        <begin position="329"/>
        <end position="359"/>
    </location>
</feature>
<evidence type="ECO:0000313" key="9">
    <source>
        <dbReference type="EMBL" id="KAK3214967.1"/>
    </source>
</evidence>
<dbReference type="AlphaFoldDB" id="A0AAN6M656"/>
<evidence type="ECO:0000259" key="8">
    <source>
        <dbReference type="Pfam" id="PF01217"/>
    </source>
</evidence>
<dbReference type="GO" id="GO:0012505">
    <property type="term" value="C:endomembrane system"/>
    <property type="evidence" value="ECO:0007669"/>
    <property type="project" value="UniProtKB-SubCell"/>
</dbReference>
<accession>A0AAN6M656</accession>
<evidence type="ECO:0000256" key="7">
    <source>
        <dbReference type="SAM" id="Phobius"/>
    </source>
</evidence>
<feature type="region of interest" description="Disordered" evidence="6">
    <location>
        <begin position="618"/>
        <end position="641"/>
    </location>
</feature>
<sequence>MINAVLVFNNAGQPRLTKFYTQLETSVQQRLLSEIFTLVANRPNSACNFLPLPPLLANSSKSSTPTTPHNDTPSLVTYRHYATLYFIVISTSTESPLALLDLIQVFVQALDGLFENVCELDLIFNFETLHTTLAEMIVGGVVVETQLDKVIQGVKSQGTVAKRPVNEAKGGMGFAGFGRGDGSVVSLGLVLLTGVPESLREVAATNLPALSSILWGEFLDDRKPEWFLELPLEVQEYLVKKFGPQTAWPTAAPISSEFGVSTALVTNSFSTPSESFQSQWTSGASQTSRPTSTAVTVPVESTEAPSASTSFTTSYTSFSSRTSSKSIITDVSTTSQTTDISTSIDPTESSTLPSSNSTPEDLVIVDEGLSKAQKIGLGVGIPFGLLAIAASAFLCFALCRRRKRKNVEGSIPPASPGFIPRFAFQEKSTENLEHRTPLNQSIHDAGMAWDDEGVDMEATSTQNPYAWNNHGPYNQVNSFSRPPVASTYTALGNDGIDDDFSVSNMTPQDHSPVMAPVLFHTHSSNRARGKRTSCTNLHSVAEVTEPDEIESPILGRHASSNYSPAGHLISTPSIPVDARIKRKPIPLSPPLPPLPTSPLLPAAIYPGADMVSNKLVRQTMPEHSGSSSSGLALTTSSGLTSGSSLALHAETTSPVSPISNRVSSNPFYYDSYAEDYGPEYQNGYVDVDDGFYGGNTSLSQYPEPRRKNSKTEWPLRNMVGSHHRRRSSPLWERIYEE</sequence>
<dbReference type="PANTHER" id="PTHR11753">
    <property type="entry name" value="ADAPTOR COMPLEXES SMALL SUBUNIT FAMILY"/>
    <property type="match status" value="1"/>
</dbReference>
<keyword evidence="10" id="KW-1185">Reference proteome</keyword>
<gene>
    <name evidence="9" type="ORF">GRF29_19g1831407</name>
</gene>
<evidence type="ECO:0000256" key="3">
    <source>
        <dbReference type="ARBA" id="ARBA00022448"/>
    </source>
</evidence>
<feature type="compositionally biased region" description="Low complexity" evidence="6">
    <location>
        <begin position="624"/>
        <end position="641"/>
    </location>
</feature>
<comment type="subcellular location">
    <subcellularLocation>
        <location evidence="1">Endomembrane system</location>
    </subcellularLocation>
</comment>
<dbReference type="FunFam" id="3.30.450.60:FF:000001">
    <property type="entry name" value="AP complex subunit sigma"/>
    <property type="match status" value="1"/>
</dbReference>
<feature type="compositionally biased region" description="Polar residues" evidence="6">
    <location>
        <begin position="276"/>
        <end position="295"/>
    </location>
</feature>
<evidence type="ECO:0000256" key="1">
    <source>
        <dbReference type="ARBA" id="ARBA00004308"/>
    </source>
</evidence>
<comment type="caution">
    <text evidence="9">The sequence shown here is derived from an EMBL/GenBank/DDBJ whole genome shotgun (WGS) entry which is preliminary data.</text>
</comment>
<dbReference type="SUPFAM" id="SSF64356">
    <property type="entry name" value="SNARE-like"/>
    <property type="match status" value="1"/>
</dbReference>
<evidence type="ECO:0000256" key="5">
    <source>
        <dbReference type="ARBA" id="ARBA00023136"/>
    </source>
</evidence>
<evidence type="ECO:0000256" key="6">
    <source>
        <dbReference type="SAM" id="MobiDB-lite"/>
    </source>
</evidence>
<dbReference type="Gene3D" id="3.30.450.60">
    <property type="match status" value="1"/>
</dbReference>
<keyword evidence="7" id="KW-0812">Transmembrane</keyword>
<dbReference type="InterPro" id="IPR016635">
    <property type="entry name" value="AP_complex_ssu"/>
</dbReference>
<evidence type="ECO:0000313" key="10">
    <source>
        <dbReference type="Proteomes" id="UP001280581"/>
    </source>
</evidence>
<keyword evidence="3" id="KW-0813">Transport</keyword>
<protein>
    <recommendedName>
        <fullName evidence="8">AP complex mu/sigma subunit domain-containing protein</fullName>
    </recommendedName>
</protein>
<dbReference type="EMBL" id="WVTA01000003">
    <property type="protein sequence ID" value="KAK3214967.1"/>
    <property type="molecule type" value="Genomic_DNA"/>
</dbReference>
<feature type="compositionally biased region" description="Low complexity" evidence="6">
    <location>
        <begin position="329"/>
        <end position="351"/>
    </location>
</feature>
<dbReference type="InterPro" id="IPR011012">
    <property type="entry name" value="Longin-like_dom_sf"/>
</dbReference>
<dbReference type="Pfam" id="PF01217">
    <property type="entry name" value="Clat_adaptor_s"/>
    <property type="match status" value="1"/>
</dbReference>